<accession>A0A6J5LX85</accession>
<gene>
    <name evidence="2" type="ORF">UFOVP326_35</name>
</gene>
<dbReference type="InterPro" id="IPR027373">
    <property type="entry name" value="RHH_dom"/>
</dbReference>
<name>A0A6J5LX85_9CAUD</name>
<feature type="domain" description="Ribbon-helix-helix" evidence="1">
    <location>
        <begin position="10"/>
        <end position="70"/>
    </location>
</feature>
<dbReference type="Gene3D" id="1.10.3990.20">
    <property type="entry name" value="protein bp1543"/>
    <property type="match status" value="1"/>
</dbReference>
<sequence length="91" mass="9843">MSRLQNRNVSIGLGGQRSSMRLEPSMWAAAEEICHREGITMADLAGKVDATREGGRDRTVAMRVFILAYFRAAATEEGHKAAGHGSLEVLA</sequence>
<dbReference type="Pfam" id="PF13467">
    <property type="entry name" value="RHH_4"/>
    <property type="match status" value="1"/>
</dbReference>
<dbReference type="EMBL" id="LR796340">
    <property type="protein sequence ID" value="CAB4137516.1"/>
    <property type="molecule type" value="Genomic_DNA"/>
</dbReference>
<organism evidence="2">
    <name type="scientific">uncultured Caudovirales phage</name>
    <dbReference type="NCBI Taxonomy" id="2100421"/>
    <lineage>
        <taxon>Viruses</taxon>
        <taxon>Duplodnaviria</taxon>
        <taxon>Heunggongvirae</taxon>
        <taxon>Uroviricota</taxon>
        <taxon>Caudoviricetes</taxon>
        <taxon>Peduoviridae</taxon>
        <taxon>Maltschvirus</taxon>
        <taxon>Maltschvirus maltsch</taxon>
    </lineage>
</organism>
<reference evidence="2" key="1">
    <citation type="submission" date="2020-04" db="EMBL/GenBank/DDBJ databases">
        <authorList>
            <person name="Chiriac C."/>
            <person name="Salcher M."/>
            <person name="Ghai R."/>
            <person name="Kavagutti S V."/>
        </authorList>
    </citation>
    <scope>NUCLEOTIDE SEQUENCE</scope>
</reference>
<evidence type="ECO:0000313" key="2">
    <source>
        <dbReference type="EMBL" id="CAB4137516.1"/>
    </source>
</evidence>
<evidence type="ECO:0000259" key="1">
    <source>
        <dbReference type="Pfam" id="PF13467"/>
    </source>
</evidence>
<proteinExistence type="predicted"/>
<dbReference type="InterPro" id="IPR038268">
    <property type="entry name" value="RHH_sf"/>
</dbReference>
<protein>
    <submittedName>
        <fullName evidence="2">Ribbon-helix-helix domain containing protein</fullName>
    </submittedName>
</protein>